<keyword evidence="4" id="KW-1185">Reference proteome</keyword>
<proteinExistence type="predicted"/>
<dbReference type="Proteomes" id="UP000811246">
    <property type="component" value="Chromosome 1"/>
</dbReference>
<evidence type="ECO:0000256" key="1">
    <source>
        <dbReference type="SAM" id="Phobius"/>
    </source>
</evidence>
<dbReference type="AlphaFoldDB" id="A0A8T1RMQ5"/>
<comment type="caution">
    <text evidence="2">The sequence shown here is derived from an EMBL/GenBank/DDBJ whole genome shotgun (WGS) entry which is preliminary data.</text>
</comment>
<name>A0A8T1RMQ5_CARIL</name>
<evidence type="ECO:0000313" key="3">
    <source>
        <dbReference type="EMBL" id="KAG6730717.1"/>
    </source>
</evidence>
<organism evidence="2 4">
    <name type="scientific">Carya illinoinensis</name>
    <name type="common">Pecan</name>
    <dbReference type="NCBI Taxonomy" id="32201"/>
    <lineage>
        <taxon>Eukaryota</taxon>
        <taxon>Viridiplantae</taxon>
        <taxon>Streptophyta</taxon>
        <taxon>Embryophyta</taxon>
        <taxon>Tracheophyta</taxon>
        <taxon>Spermatophyta</taxon>
        <taxon>Magnoliopsida</taxon>
        <taxon>eudicotyledons</taxon>
        <taxon>Gunneridae</taxon>
        <taxon>Pentapetalae</taxon>
        <taxon>rosids</taxon>
        <taxon>fabids</taxon>
        <taxon>Fagales</taxon>
        <taxon>Juglandaceae</taxon>
        <taxon>Carya</taxon>
    </lineage>
</organism>
<gene>
    <name evidence="2" type="ORF">CIPAW_01G097900</name>
    <name evidence="3" type="ORF">I3842_01G094200</name>
</gene>
<keyword evidence="1" id="KW-0472">Membrane</keyword>
<feature type="transmembrane region" description="Helical" evidence="1">
    <location>
        <begin position="118"/>
        <end position="141"/>
    </location>
</feature>
<accession>A0A8T1RMQ5</accession>
<sequence>MRNAKVRPVMNMPDKYHCSSKSSAAANEVPLQLMRAVNNFQENGGGGDGIGSSASLILHGRDFWYARRAFLNSYHFSEEKIGFKHKLKGTVKELSQVAAGVVRDCRREMSKRRLGIRVYRLTVSLPSLFVLVTIRCFTPWFNKTDHPLP</sequence>
<evidence type="ECO:0000313" key="4">
    <source>
        <dbReference type="Proteomes" id="UP000811609"/>
    </source>
</evidence>
<reference evidence="3" key="2">
    <citation type="submission" date="2021-01" db="EMBL/GenBank/DDBJ databases">
        <authorList>
            <person name="Lovell J.T."/>
            <person name="Bentley N."/>
            <person name="Bhattarai G."/>
            <person name="Jenkins J.W."/>
            <person name="Sreedasyam A."/>
            <person name="Alarcon Y."/>
            <person name="Bock C."/>
            <person name="Boston L."/>
            <person name="Carlson J."/>
            <person name="Cervantes K."/>
            <person name="Clermont K."/>
            <person name="Krom N."/>
            <person name="Kubenka K."/>
            <person name="Mamidi S."/>
            <person name="Mattison C."/>
            <person name="Monteros M."/>
            <person name="Pisani C."/>
            <person name="Plott C."/>
            <person name="Rajasekar S."/>
            <person name="Rhein H.S."/>
            <person name="Rohla C."/>
            <person name="Song M."/>
            <person name="Hilaire R.S."/>
            <person name="Shu S."/>
            <person name="Wells L."/>
            <person name="Wang X."/>
            <person name="Webber J."/>
            <person name="Heerema R.J."/>
            <person name="Klein P."/>
            <person name="Conner P."/>
            <person name="Grauke L."/>
            <person name="Grimwood J."/>
            <person name="Schmutz J."/>
            <person name="Randall J.J."/>
        </authorList>
    </citation>
    <scope>NUCLEOTIDE SEQUENCE</scope>
    <source>
        <tissue evidence="3">Leaf</tissue>
    </source>
</reference>
<dbReference type="Proteomes" id="UP000811609">
    <property type="component" value="Chromosome 1"/>
</dbReference>
<evidence type="ECO:0000313" key="2">
    <source>
        <dbReference type="EMBL" id="KAG6667392.1"/>
    </source>
</evidence>
<keyword evidence="1" id="KW-1133">Transmembrane helix</keyword>
<dbReference type="EMBL" id="CM031825">
    <property type="protein sequence ID" value="KAG6730717.1"/>
    <property type="molecule type" value="Genomic_DNA"/>
</dbReference>
<dbReference type="EMBL" id="CM031809">
    <property type="protein sequence ID" value="KAG6667392.1"/>
    <property type="molecule type" value="Genomic_DNA"/>
</dbReference>
<protein>
    <submittedName>
        <fullName evidence="2">Uncharacterized protein</fullName>
    </submittedName>
</protein>
<reference evidence="2" key="1">
    <citation type="submission" date="2020-12" db="EMBL/GenBank/DDBJ databases">
        <title>WGS assembly of Carya illinoinensis cv. Pawnee.</title>
        <authorList>
            <person name="Platts A."/>
            <person name="Shu S."/>
            <person name="Wright S."/>
            <person name="Barry K."/>
            <person name="Edger P."/>
            <person name="Pires J.C."/>
            <person name="Schmutz J."/>
        </authorList>
    </citation>
    <scope>NUCLEOTIDE SEQUENCE</scope>
    <source>
        <tissue evidence="2">Leaf</tissue>
    </source>
</reference>
<keyword evidence="1" id="KW-0812">Transmembrane</keyword>